<dbReference type="eggNOG" id="ENOG502QU4S">
    <property type="taxonomic scope" value="Eukaryota"/>
</dbReference>
<proteinExistence type="inferred from homology"/>
<name>G0QL77_ICHMU</name>
<dbReference type="EMBL" id="GL983230">
    <property type="protein sequence ID" value="EGR34028.1"/>
    <property type="molecule type" value="Genomic_DNA"/>
</dbReference>
<gene>
    <name evidence="2" type="ORF">IMG5_026770</name>
</gene>
<dbReference type="OMA" id="MPSKWSM"/>
<dbReference type="AlphaFoldDB" id="G0QL77"/>
<accession>G0QL77</accession>
<dbReference type="OrthoDB" id="6424451at2759"/>
<dbReference type="InterPro" id="IPR011256">
    <property type="entry name" value="Reg_factor_effector_dom_sf"/>
</dbReference>
<dbReference type="InParanoid" id="G0QL77"/>
<keyword evidence="3" id="KW-1185">Reference proteome</keyword>
<comment type="similarity">
    <text evidence="1">Belongs to the HEBP family.</text>
</comment>
<protein>
    <submittedName>
        <fullName evidence="2">Soul heme-binding protein, putative</fullName>
    </submittedName>
</protein>
<evidence type="ECO:0000313" key="2">
    <source>
        <dbReference type="EMBL" id="EGR34028.1"/>
    </source>
</evidence>
<dbReference type="PANTHER" id="PTHR11220">
    <property type="entry name" value="HEME-BINDING PROTEIN-RELATED"/>
    <property type="match status" value="1"/>
</dbReference>
<evidence type="ECO:0000256" key="1">
    <source>
        <dbReference type="ARBA" id="ARBA00009817"/>
    </source>
</evidence>
<sequence>MNKQLFTLLTGAIAITLLYHFNVFQMIGQIFGFNGVKEPQYSLIQKTPYQIRKYESYVIAKIAMKEDNKDQAFRALARYIGVFGKPENTQNQSLVMTVPVLQEPVKMEMTAPVIFENGYMSFVLPEKYKQVEQSPQPLNKEISLEKVDEKNIAVLQFSGYGKNEDFNQKLEELIQLMKKDKHIKENAKQEDLNVQFARYNPPFCIPMFRRNEVWINMEK</sequence>
<dbReference type="Gene3D" id="3.20.80.10">
    <property type="entry name" value="Regulatory factor, effector binding domain"/>
    <property type="match status" value="1"/>
</dbReference>
<reference evidence="2 3" key="1">
    <citation type="submission" date="2011-07" db="EMBL/GenBank/DDBJ databases">
        <authorList>
            <person name="Coyne R."/>
            <person name="Brami D."/>
            <person name="Johnson J."/>
            <person name="Hostetler J."/>
            <person name="Hannick L."/>
            <person name="Clark T."/>
            <person name="Cassidy-Hanley D."/>
            <person name="Inman J."/>
        </authorList>
    </citation>
    <scope>NUCLEOTIDE SEQUENCE [LARGE SCALE GENOMIC DNA]</scope>
    <source>
        <strain evidence="2 3">G5</strain>
    </source>
</reference>
<evidence type="ECO:0000313" key="3">
    <source>
        <dbReference type="Proteomes" id="UP000008983"/>
    </source>
</evidence>
<organism evidence="2 3">
    <name type="scientific">Ichthyophthirius multifiliis</name>
    <name type="common">White spot disease agent</name>
    <name type="synonym">Ich</name>
    <dbReference type="NCBI Taxonomy" id="5932"/>
    <lineage>
        <taxon>Eukaryota</taxon>
        <taxon>Sar</taxon>
        <taxon>Alveolata</taxon>
        <taxon>Ciliophora</taxon>
        <taxon>Intramacronucleata</taxon>
        <taxon>Oligohymenophorea</taxon>
        <taxon>Hymenostomatida</taxon>
        <taxon>Ophryoglenina</taxon>
        <taxon>Ichthyophthirius</taxon>
    </lineage>
</organism>
<dbReference type="SUPFAM" id="SSF55136">
    <property type="entry name" value="Probable bacterial effector-binding domain"/>
    <property type="match status" value="1"/>
</dbReference>
<dbReference type="Pfam" id="PF04832">
    <property type="entry name" value="SOUL"/>
    <property type="match status" value="1"/>
</dbReference>
<dbReference type="RefSeq" id="XP_004039332.1">
    <property type="nucleotide sequence ID" value="XM_004039284.1"/>
</dbReference>
<dbReference type="PANTHER" id="PTHR11220:SF58">
    <property type="entry name" value="SOUL HEME-BINDING FAMILY PROTEIN"/>
    <property type="match status" value="1"/>
</dbReference>
<dbReference type="Proteomes" id="UP000008983">
    <property type="component" value="Unassembled WGS sequence"/>
</dbReference>
<dbReference type="GeneID" id="14910216"/>
<dbReference type="InterPro" id="IPR006917">
    <property type="entry name" value="SOUL_heme-bd"/>
</dbReference>